<comment type="similarity">
    <text evidence="1">Belongs to the peptidase S1C family.</text>
</comment>
<dbReference type="EMBL" id="LHPF02000001">
    <property type="protein sequence ID" value="PSC76877.1"/>
    <property type="molecule type" value="Genomic_DNA"/>
</dbReference>
<dbReference type="Pfam" id="PF13180">
    <property type="entry name" value="PDZ_2"/>
    <property type="match status" value="1"/>
</dbReference>
<dbReference type="PROSITE" id="PS50106">
    <property type="entry name" value="PDZ"/>
    <property type="match status" value="1"/>
</dbReference>
<dbReference type="Gene3D" id="2.30.42.10">
    <property type="match status" value="1"/>
</dbReference>
<dbReference type="InterPro" id="IPR039382">
    <property type="entry name" value="DEGP1/8_PDZ_dom"/>
</dbReference>
<dbReference type="SUPFAM" id="SSF50156">
    <property type="entry name" value="PDZ domain-like"/>
    <property type="match status" value="1"/>
</dbReference>
<dbReference type="PRINTS" id="PR00834">
    <property type="entry name" value="PROTEASES2C"/>
</dbReference>
<dbReference type="InterPro" id="IPR051201">
    <property type="entry name" value="Chloro_Bact_Ser_Proteases"/>
</dbReference>
<dbReference type="AlphaFoldDB" id="A0A2P6VS30"/>
<comment type="caution">
    <text evidence="6">The sequence shown here is derived from an EMBL/GenBank/DDBJ whole genome shotgun (WGS) entry which is preliminary data.</text>
</comment>
<keyword evidence="7" id="KW-1185">Reference proteome</keyword>
<dbReference type="SMART" id="SM00228">
    <property type="entry name" value="PDZ"/>
    <property type="match status" value="1"/>
</dbReference>
<dbReference type="PANTHER" id="PTHR43343:SF3">
    <property type="entry name" value="PROTEASE DO-LIKE 8, CHLOROPLASTIC"/>
    <property type="match status" value="1"/>
</dbReference>
<evidence type="ECO:0000313" key="7">
    <source>
        <dbReference type="Proteomes" id="UP000239649"/>
    </source>
</evidence>
<gene>
    <name evidence="6" type="primary">g806</name>
    <name evidence="6" type="ORF">C2E20_0806</name>
</gene>
<evidence type="ECO:0000256" key="4">
    <source>
        <dbReference type="ARBA" id="ARBA00022825"/>
    </source>
</evidence>
<dbReference type="OrthoDB" id="4217619at2759"/>
<dbReference type="GO" id="GO:0006508">
    <property type="term" value="P:proteolysis"/>
    <property type="evidence" value="ECO:0007669"/>
    <property type="project" value="UniProtKB-KW"/>
</dbReference>
<dbReference type="Proteomes" id="UP000239649">
    <property type="component" value="Unassembled WGS sequence"/>
</dbReference>
<keyword evidence="3" id="KW-0378">Hydrolase</keyword>
<organism evidence="6 7">
    <name type="scientific">Micractinium conductrix</name>
    <dbReference type="NCBI Taxonomy" id="554055"/>
    <lineage>
        <taxon>Eukaryota</taxon>
        <taxon>Viridiplantae</taxon>
        <taxon>Chlorophyta</taxon>
        <taxon>core chlorophytes</taxon>
        <taxon>Trebouxiophyceae</taxon>
        <taxon>Chlorellales</taxon>
        <taxon>Chlorellaceae</taxon>
        <taxon>Chlorella clade</taxon>
        <taxon>Micractinium</taxon>
    </lineage>
</organism>
<dbReference type="Gene3D" id="2.40.10.10">
    <property type="entry name" value="Trypsin-like serine proteases"/>
    <property type="match status" value="2"/>
</dbReference>
<evidence type="ECO:0000259" key="5">
    <source>
        <dbReference type="PROSITE" id="PS50106"/>
    </source>
</evidence>
<name>A0A2P6VS30_9CHLO</name>
<dbReference type="InterPro" id="IPR043504">
    <property type="entry name" value="Peptidase_S1_PA_chymotrypsin"/>
</dbReference>
<dbReference type="GO" id="GO:0004252">
    <property type="term" value="F:serine-type endopeptidase activity"/>
    <property type="evidence" value="ECO:0007669"/>
    <property type="project" value="InterPro"/>
</dbReference>
<proteinExistence type="inferred from homology"/>
<dbReference type="FunFam" id="2.40.10.10:FF:000001">
    <property type="entry name" value="Periplasmic serine protease DegS"/>
    <property type="match status" value="1"/>
</dbReference>
<evidence type="ECO:0000313" key="6">
    <source>
        <dbReference type="EMBL" id="PSC76877.1"/>
    </source>
</evidence>
<evidence type="ECO:0000256" key="1">
    <source>
        <dbReference type="ARBA" id="ARBA00010541"/>
    </source>
</evidence>
<keyword evidence="4" id="KW-0720">Serine protease</keyword>
<dbReference type="InterPro" id="IPR009003">
    <property type="entry name" value="Peptidase_S1_PA"/>
</dbReference>
<dbReference type="InterPro" id="IPR001478">
    <property type="entry name" value="PDZ"/>
</dbReference>
<evidence type="ECO:0000256" key="3">
    <source>
        <dbReference type="ARBA" id="ARBA00022801"/>
    </source>
</evidence>
<dbReference type="PANTHER" id="PTHR43343">
    <property type="entry name" value="PEPTIDASE S12"/>
    <property type="match status" value="1"/>
</dbReference>
<protein>
    <submittedName>
        <fullName evidence="6">Protease Do-like chloroplastic isoform X1</fullName>
    </submittedName>
</protein>
<dbReference type="InterPro" id="IPR001940">
    <property type="entry name" value="Peptidase_S1C"/>
</dbReference>
<dbReference type="STRING" id="554055.A0A2P6VS30"/>
<sequence length="366" mass="37011">MLSAALTLEDVTPAVAPPQALTARESAIADIYDRTAPSIANVYDVTLRMVSQAGGPQAVEQPEGNGSGFVWDTDGNVVTNYHVLASVLGGAAGKVAPGAKVARVLLLNGEGVQQAYDGFLVGADKARDLAVLKVNAPASLLRPLRLEDSAAVRVGQACIAIGNPFGFERTLTTGVVSALGRGFESQTGSTIGGGIQTDAAVNPGNSGGPLLDLSGSVIGVNTAIFTNTGASSGLSFAIPSNTVRRVVPQLIAFGAVQRASLGFTPAPDPIARAFKISEGVLIQTADPKGPAAAAGLLSTRRGLGGIVAGDVIVSVGGRPVRSLFDLSTILDEAEVGQEVEVRALRGVDGGTAQEVAVRATLVAEAQ</sequence>
<feature type="domain" description="PDZ" evidence="5">
    <location>
        <begin position="250"/>
        <end position="323"/>
    </location>
</feature>
<dbReference type="SUPFAM" id="SSF50494">
    <property type="entry name" value="Trypsin-like serine proteases"/>
    <property type="match status" value="1"/>
</dbReference>
<dbReference type="InterPro" id="IPR036034">
    <property type="entry name" value="PDZ_sf"/>
</dbReference>
<accession>A0A2P6VS30</accession>
<evidence type="ECO:0000256" key="2">
    <source>
        <dbReference type="ARBA" id="ARBA00022670"/>
    </source>
</evidence>
<dbReference type="Pfam" id="PF13365">
    <property type="entry name" value="Trypsin_2"/>
    <property type="match status" value="1"/>
</dbReference>
<dbReference type="CDD" id="cd00990">
    <property type="entry name" value="cpPDZ_AtDEGP1-like"/>
    <property type="match status" value="1"/>
</dbReference>
<reference evidence="6 7" key="1">
    <citation type="journal article" date="2018" name="Plant J.">
        <title>Genome sequences of Chlorella sorokiniana UTEX 1602 and Micractinium conductrix SAG 241.80: implications to maltose excretion by a green alga.</title>
        <authorList>
            <person name="Arriola M.B."/>
            <person name="Velmurugan N."/>
            <person name="Zhang Y."/>
            <person name="Plunkett M.H."/>
            <person name="Hondzo H."/>
            <person name="Barney B.M."/>
        </authorList>
    </citation>
    <scope>NUCLEOTIDE SEQUENCE [LARGE SCALE GENOMIC DNA]</scope>
    <source>
        <strain evidence="6 7">SAG 241.80</strain>
    </source>
</reference>
<keyword evidence="2" id="KW-0645">Protease</keyword>